<dbReference type="EMBL" id="CAUWAG010000006">
    <property type="protein sequence ID" value="CAJ2504155.1"/>
    <property type="molecule type" value="Genomic_DNA"/>
</dbReference>
<keyword evidence="4" id="KW-1185">Reference proteome</keyword>
<sequence>MVLLNTTPVYLLLALRAGSTAVHAASIGETLFEIRDASVAQKTTDFWHQHMLEAKYPKNTDVCKKMGEKGTNMWDYSKAADYMTTWFGDNDTNLVDWPQQLHLNALSGSGVTPGNIDCTTLQSVTCLAPGDDDCKNYNPAAFVVIQTEIVNLYSALQAIGIQNLKAALMDSLDMGKLIRDFITDKVLEDEKEKAKKLHIAALFTFIFAGIMAIVSAGAAIVPILPITVGAVAGSAGIVGASAGAAGGISSAVGSALRIISAVSSPDGEVDLGRLQDDLNAKLGDYFDSMDQRNNDLAGKVFGTPKPSQDIDLKDFISAIDKTTDISNVKNDADALVALFGIPSLMNLTATQDQIKPVLQSGMGMAKLPLIGYLWVVRKFYVLEYTDVNQDNCKYDANAKKQNFDGASRWVAGVDGAKDSCFVLKIGDKKMDHDNNAPTELKVAEDEYKMDSGEMFLNVKACDNDKMLDDLSYSVTSFDFSNPSKCFYPLNYIQAESGTKIENDKYKDVAKKLGVKT</sequence>
<feature type="signal peptide" evidence="2">
    <location>
        <begin position="1"/>
        <end position="24"/>
    </location>
</feature>
<feature type="transmembrane region" description="Helical" evidence="1">
    <location>
        <begin position="199"/>
        <end position="224"/>
    </location>
</feature>
<keyword evidence="1" id="KW-0812">Transmembrane</keyword>
<evidence type="ECO:0000313" key="3">
    <source>
        <dbReference type="EMBL" id="CAJ2504155.1"/>
    </source>
</evidence>
<name>A0AAI8YGN1_9PEZI</name>
<evidence type="ECO:0000256" key="2">
    <source>
        <dbReference type="SAM" id="SignalP"/>
    </source>
</evidence>
<accession>A0AAI8YGN1</accession>
<dbReference type="AlphaFoldDB" id="A0AAI8YGN1"/>
<keyword evidence="2" id="KW-0732">Signal</keyword>
<keyword evidence="1" id="KW-0472">Membrane</keyword>
<proteinExistence type="predicted"/>
<evidence type="ECO:0000256" key="1">
    <source>
        <dbReference type="SAM" id="Phobius"/>
    </source>
</evidence>
<dbReference type="Proteomes" id="UP001295740">
    <property type="component" value="Unassembled WGS sequence"/>
</dbReference>
<feature type="chain" id="PRO_5042605079" evidence="2">
    <location>
        <begin position="25"/>
        <end position="516"/>
    </location>
</feature>
<gene>
    <name evidence="3" type="ORF">KHLLAP_LOCUS4623</name>
</gene>
<comment type="caution">
    <text evidence="3">The sequence shown here is derived from an EMBL/GenBank/DDBJ whole genome shotgun (WGS) entry which is preliminary data.</text>
</comment>
<keyword evidence="1" id="KW-1133">Transmembrane helix</keyword>
<evidence type="ECO:0000313" key="4">
    <source>
        <dbReference type="Proteomes" id="UP001295740"/>
    </source>
</evidence>
<protein>
    <submittedName>
        <fullName evidence="3">Uu.00g115490.m01.CDS01</fullName>
    </submittedName>
</protein>
<reference evidence="3" key="1">
    <citation type="submission" date="2023-10" db="EMBL/GenBank/DDBJ databases">
        <authorList>
            <person name="Hackl T."/>
        </authorList>
    </citation>
    <scope>NUCLEOTIDE SEQUENCE</scope>
</reference>
<organism evidence="3 4">
    <name type="scientific">Anthostomella pinea</name>
    <dbReference type="NCBI Taxonomy" id="933095"/>
    <lineage>
        <taxon>Eukaryota</taxon>
        <taxon>Fungi</taxon>
        <taxon>Dikarya</taxon>
        <taxon>Ascomycota</taxon>
        <taxon>Pezizomycotina</taxon>
        <taxon>Sordariomycetes</taxon>
        <taxon>Xylariomycetidae</taxon>
        <taxon>Xylariales</taxon>
        <taxon>Xylariaceae</taxon>
        <taxon>Anthostomella</taxon>
    </lineage>
</organism>